<comment type="caution">
    <text evidence="3">The sequence shown here is derived from an EMBL/GenBank/DDBJ whole genome shotgun (WGS) entry which is preliminary data.</text>
</comment>
<feature type="compositionally biased region" description="Low complexity" evidence="1">
    <location>
        <begin position="1"/>
        <end position="13"/>
    </location>
</feature>
<proteinExistence type="predicted"/>
<dbReference type="Pfam" id="PF23635">
    <property type="entry name" value="Beta-prop_AT5G49610-like"/>
    <property type="match status" value="1"/>
</dbReference>
<keyword evidence="4" id="KW-1185">Reference proteome</keyword>
<reference evidence="3" key="1">
    <citation type="submission" date="2020-05" db="EMBL/GenBank/DDBJ databases">
        <title>WGS assembly of Panicum virgatum.</title>
        <authorList>
            <person name="Lovell J.T."/>
            <person name="Jenkins J."/>
            <person name="Shu S."/>
            <person name="Juenger T.E."/>
            <person name="Schmutz J."/>
        </authorList>
    </citation>
    <scope>NUCLEOTIDE SEQUENCE</scope>
    <source>
        <strain evidence="3">AP13</strain>
    </source>
</reference>
<dbReference type="InterPro" id="IPR056594">
    <property type="entry name" value="AT5G49610-like_b-prop"/>
</dbReference>
<evidence type="ECO:0000256" key="1">
    <source>
        <dbReference type="SAM" id="MobiDB-lite"/>
    </source>
</evidence>
<sequence>MSGTEPIDSSSSYPAPPAPDFSLPMQPTHRATCMAALMEELVEEILLRVPPAHLIRAAMVCKAWCRILSDGGFRRRYSRFHRTPNLLGYFYNGAFMDAPEFVPTTSFSPPPVPTSCYYMARDCRHDRVLIDDINDDSPGFIVWDLVTGNRQHLSFPPCAHTGQQTYLCSSTDAVLCARHQHGCDHLDCHGGPFLVVSVKTQTTGAENYATSTCTCASVYSSETGAWSAETCATNQDYYGSVGFMKPSLLIGDALYFTLQCAVIRILKYDLGSHRLSTIDTPQVRHNQAIPIDIDGGLGILQSHRNCIYTLSRQVDLNGVGVWVRHDVAELETLIPTWHTLGYEDDREYADDDTIRFVEGTNTVLLCLNNDIELGVFTLNLKSRQMRKVAQTWDEDVLPYTSFYDPDLAN</sequence>
<dbReference type="AlphaFoldDB" id="A0A8T0MF75"/>
<dbReference type="InterPro" id="IPR001810">
    <property type="entry name" value="F-box_dom"/>
</dbReference>
<gene>
    <name evidence="3" type="ORF">PVAP13_9NG003500</name>
</gene>
<dbReference type="SMART" id="SM00256">
    <property type="entry name" value="FBOX"/>
    <property type="match status" value="1"/>
</dbReference>
<dbReference type="EMBL" id="CM029054">
    <property type="protein sequence ID" value="KAG2533939.1"/>
    <property type="molecule type" value="Genomic_DNA"/>
</dbReference>
<dbReference type="Proteomes" id="UP000823388">
    <property type="component" value="Chromosome 9N"/>
</dbReference>
<dbReference type="PANTHER" id="PTHR32133">
    <property type="entry name" value="OS07G0120400 PROTEIN"/>
    <property type="match status" value="1"/>
</dbReference>
<dbReference type="SUPFAM" id="SSF81383">
    <property type="entry name" value="F-box domain"/>
    <property type="match status" value="1"/>
</dbReference>
<dbReference type="InterPro" id="IPR036047">
    <property type="entry name" value="F-box-like_dom_sf"/>
</dbReference>
<organism evidence="3 4">
    <name type="scientific">Panicum virgatum</name>
    <name type="common">Blackwell switchgrass</name>
    <dbReference type="NCBI Taxonomy" id="38727"/>
    <lineage>
        <taxon>Eukaryota</taxon>
        <taxon>Viridiplantae</taxon>
        <taxon>Streptophyta</taxon>
        <taxon>Embryophyta</taxon>
        <taxon>Tracheophyta</taxon>
        <taxon>Spermatophyta</taxon>
        <taxon>Magnoliopsida</taxon>
        <taxon>Liliopsida</taxon>
        <taxon>Poales</taxon>
        <taxon>Poaceae</taxon>
        <taxon>PACMAD clade</taxon>
        <taxon>Panicoideae</taxon>
        <taxon>Panicodae</taxon>
        <taxon>Paniceae</taxon>
        <taxon>Panicinae</taxon>
        <taxon>Panicum</taxon>
        <taxon>Panicum sect. Hiantes</taxon>
    </lineage>
</organism>
<protein>
    <recommendedName>
        <fullName evidence="2">F-box domain-containing protein</fullName>
    </recommendedName>
</protein>
<feature type="domain" description="F-box" evidence="2">
    <location>
        <begin position="37"/>
        <end position="77"/>
    </location>
</feature>
<dbReference type="Gene3D" id="1.20.1280.50">
    <property type="match status" value="1"/>
</dbReference>
<dbReference type="Pfam" id="PF00646">
    <property type="entry name" value="F-box"/>
    <property type="match status" value="1"/>
</dbReference>
<accession>A0A8T0MF75</accession>
<feature type="region of interest" description="Disordered" evidence="1">
    <location>
        <begin position="1"/>
        <end position="21"/>
    </location>
</feature>
<evidence type="ECO:0000259" key="2">
    <source>
        <dbReference type="SMART" id="SM00256"/>
    </source>
</evidence>
<name>A0A8T0MF75_PANVG</name>
<evidence type="ECO:0000313" key="4">
    <source>
        <dbReference type="Proteomes" id="UP000823388"/>
    </source>
</evidence>
<dbReference type="PANTHER" id="PTHR32133:SF327">
    <property type="entry name" value="F-BOX DOMAIN-CONTAINING PROTEIN"/>
    <property type="match status" value="1"/>
</dbReference>
<evidence type="ECO:0000313" key="3">
    <source>
        <dbReference type="EMBL" id="KAG2533939.1"/>
    </source>
</evidence>